<evidence type="ECO:0000256" key="7">
    <source>
        <dbReference type="ARBA" id="ARBA00023128"/>
    </source>
</evidence>
<dbReference type="FunCoup" id="D3BBJ3">
    <property type="interactions" value="29"/>
</dbReference>
<dbReference type="PANTHER" id="PTHR12022:SF0">
    <property type="entry name" value="CYTOCHROME B-C1 COMPLEX SUBUNIT 7"/>
    <property type="match status" value="1"/>
</dbReference>
<keyword evidence="4" id="KW-0679">Respiratory chain</keyword>
<sequence length="108" mass="13119">MSFVKFLPETVVKRLQNSWLEYRKIGLYYADLYNETPVMKEALNRLPPQVLVERDRRKAIAFDCNVKKIYLPENLWSDLEKDKIYTDQVEGVMQQVEKEFEIRRQFRE</sequence>
<dbReference type="PANTHER" id="PTHR12022">
    <property type="entry name" value="UBIQUINOL-CYTOCHROME C REDUCTASE COMPLEX 14 KD PROTEIN"/>
    <property type="match status" value="1"/>
</dbReference>
<evidence type="ECO:0000256" key="8">
    <source>
        <dbReference type="ARBA" id="ARBA00023136"/>
    </source>
</evidence>
<keyword evidence="7" id="KW-0496">Mitochondrion</keyword>
<evidence type="ECO:0000256" key="4">
    <source>
        <dbReference type="ARBA" id="ARBA00022660"/>
    </source>
</evidence>
<name>D3BBJ3_HETP5</name>
<dbReference type="AlphaFoldDB" id="D3BBJ3"/>
<gene>
    <name evidence="9" type="primary">uqcrb</name>
    <name evidence="9" type="ORF">PPL_05861</name>
</gene>
<reference evidence="9 10" key="1">
    <citation type="journal article" date="2011" name="Genome Res.">
        <title>Phylogeny-wide analysis of social amoeba genomes highlights ancient origins for complex intercellular communication.</title>
        <authorList>
            <person name="Heidel A.J."/>
            <person name="Lawal H.M."/>
            <person name="Felder M."/>
            <person name="Schilde C."/>
            <person name="Helps N.R."/>
            <person name="Tunggal B."/>
            <person name="Rivero F."/>
            <person name="John U."/>
            <person name="Schleicher M."/>
            <person name="Eichinger L."/>
            <person name="Platzer M."/>
            <person name="Noegel A.A."/>
            <person name="Schaap P."/>
            <person name="Gloeckner G."/>
        </authorList>
    </citation>
    <scope>NUCLEOTIDE SEQUENCE [LARGE SCALE GENOMIC DNA]</scope>
    <source>
        <strain evidence="10">ATCC 26659 / Pp 5 / PN500</strain>
    </source>
</reference>
<dbReference type="RefSeq" id="XP_020433144.1">
    <property type="nucleotide sequence ID" value="XM_020576732.1"/>
</dbReference>
<evidence type="ECO:0000256" key="5">
    <source>
        <dbReference type="ARBA" id="ARBA00022792"/>
    </source>
</evidence>
<comment type="subcellular location">
    <subcellularLocation>
        <location evidence="1">Mitochondrion inner membrane</location>
        <topology evidence="1">Peripheral membrane protein</topology>
        <orientation evidence="1">Matrix side</orientation>
    </subcellularLocation>
</comment>
<dbReference type="Proteomes" id="UP000001396">
    <property type="component" value="Unassembled WGS sequence"/>
</dbReference>
<keyword evidence="10" id="KW-1185">Reference proteome</keyword>
<dbReference type="GO" id="GO:0006122">
    <property type="term" value="P:mitochondrial electron transport, ubiquinol to cytochrome c"/>
    <property type="evidence" value="ECO:0007669"/>
    <property type="project" value="InterPro"/>
</dbReference>
<dbReference type="OMA" id="KSSWVEY"/>
<dbReference type="SUPFAM" id="SSF81524">
    <property type="entry name" value="14 kDa protein of cytochrome bc1 complex (Ubiquinol-cytochrome c reductase)"/>
    <property type="match status" value="1"/>
</dbReference>
<protein>
    <submittedName>
        <fullName evidence="9">Cytochrome bd ubiquinol oxidase</fullName>
    </submittedName>
</protein>
<dbReference type="EMBL" id="ADBJ01000026">
    <property type="protein sequence ID" value="EFA81026.1"/>
    <property type="molecule type" value="Genomic_DNA"/>
</dbReference>
<keyword evidence="5" id="KW-0999">Mitochondrion inner membrane</keyword>
<organism evidence="9 10">
    <name type="scientific">Heterostelium pallidum (strain ATCC 26659 / Pp 5 / PN500)</name>
    <name type="common">Cellular slime mold</name>
    <name type="synonym">Polysphondylium pallidum</name>
    <dbReference type="NCBI Taxonomy" id="670386"/>
    <lineage>
        <taxon>Eukaryota</taxon>
        <taxon>Amoebozoa</taxon>
        <taxon>Evosea</taxon>
        <taxon>Eumycetozoa</taxon>
        <taxon>Dictyostelia</taxon>
        <taxon>Acytosteliales</taxon>
        <taxon>Acytosteliaceae</taxon>
        <taxon>Heterostelium</taxon>
    </lineage>
</organism>
<dbReference type="Gene3D" id="1.10.1090.10">
    <property type="entry name" value="Cytochrome b-c1 complex subunit 7"/>
    <property type="match status" value="1"/>
</dbReference>
<accession>D3BBJ3</accession>
<proteinExistence type="inferred from homology"/>
<dbReference type="GO" id="GO:0005743">
    <property type="term" value="C:mitochondrial inner membrane"/>
    <property type="evidence" value="ECO:0007669"/>
    <property type="project" value="UniProtKB-SubCell"/>
</dbReference>
<keyword evidence="6" id="KW-0249">Electron transport</keyword>
<evidence type="ECO:0000313" key="9">
    <source>
        <dbReference type="EMBL" id="EFA81026.1"/>
    </source>
</evidence>
<evidence type="ECO:0000256" key="3">
    <source>
        <dbReference type="ARBA" id="ARBA00022448"/>
    </source>
</evidence>
<evidence type="ECO:0000313" key="10">
    <source>
        <dbReference type="Proteomes" id="UP000001396"/>
    </source>
</evidence>
<comment type="caution">
    <text evidence="9">The sequence shown here is derived from an EMBL/GenBank/DDBJ whole genome shotgun (WGS) entry which is preliminary data.</text>
</comment>
<keyword evidence="3" id="KW-0813">Transport</keyword>
<dbReference type="GO" id="GO:0045275">
    <property type="term" value="C:respiratory chain complex III"/>
    <property type="evidence" value="ECO:0007669"/>
    <property type="project" value="InterPro"/>
</dbReference>
<dbReference type="InterPro" id="IPR003197">
    <property type="entry name" value="QCR7"/>
</dbReference>
<dbReference type="InParanoid" id="D3BBJ3"/>
<dbReference type="InterPro" id="IPR036544">
    <property type="entry name" value="QCR7_sf"/>
</dbReference>
<evidence type="ECO:0000256" key="2">
    <source>
        <dbReference type="ARBA" id="ARBA00008554"/>
    </source>
</evidence>
<dbReference type="GeneID" id="31361345"/>
<dbReference type="Pfam" id="PF02271">
    <property type="entry name" value="UCR_14kD"/>
    <property type="match status" value="1"/>
</dbReference>
<comment type="similarity">
    <text evidence="2">Belongs to the UQCRB/QCR7 family.</text>
</comment>
<evidence type="ECO:0000256" key="1">
    <source>
        <dbReference type="ARBA" id="ARBA00004443"/>
    </source>
</evidence>
<evidence type="ECO:0000256" key="6">
    <source>
        <dbReference type="ARBA" id="ARBA00022982"/>
    </source>
</evidence>
<keyword evidence="8" id="KW-0472">Membrane</keyword>